<feature type="region of interest" description="Disordered" evidence="1">
    <location>
        <begin position="702"/>
        <end position="734"/>
    </location>
</feature>
<comment type="caution">
    <text evidence="2">The sequence shown here is derived from an EMBL/GenBank/DDBJ whole genome shotgun (WGS) entry which is preliminary data.</text>
</comment>
<feature type="compositionally biased region" description="Low complexity" evidence="1">
    <location>
        <begin position="708"/>
        <end position="717"/>
    </location>
</feature>
<evidence type="ECO:0000313" key="3">
    <source>
        <dbReference type="Proteomes" id="UP001489004"/>
    </source>
</evidence>
<keyword evidence="3" id="KW-1185">Reference proteome</keyword>
<name>A0AAW1PUG2_9CHLO</name>
<dbReference type="InterPro" id="IPR032707">
    <property type="entry name" value="MYCBPAP"/>
</dbReference>
<feature type="region of interest" description="Disordered" evidence="1">
    <location>
        <begin position="207"/>
        <end position="266"/>
    </location>
</feature>
<dbReference type="Gene3D" id="2.60.40.10">
    <property type="entry name" value="Immunoglobulins"/>
    <property type="match status" value="1"/>
</dbReference>
<accession>A0AAW1PUG2</accession>
<dbReference type="PANTHER" id="PTHR48421:SF1">
    <property type="entry name" value="MYCBP-ASSOCIATED PROTEIN"/>
    <property type="match status" value="1"/>
</dbReference>
<feature type="region of interest" description="Disordered" evidence="1">
    <location>
        <begin position="591"/>
        <end position="614"/>
    </location>
</feature>
<evidence type="ECO:0000256" key="1">
    <source>
        <dbReference type="SAM" id="MobiDB-lite"/>
    </source>
</evidence>
<evidence type="ECO:0008006" key="4">
    <source>
        <dbReference type="Google" id="ProtNLM"/>
    </source>
</evidence>
<reference evidence="2 3" key="1">
    <citation type="journal article" date="2024" name="Nat. Commun.">
        <title>Phylogenomics reveals the evolutionary origins of lichenization in chlorophyte algae.</title>
        <authorList>
            <person name="Puginier C."/>
            <person name="Libourel C."/>
            <person name="Otte J."/>
            <person name="Skaloud P."/>
            <person name="Haon M."/>
            <person name="Grisel S."/>
            <person name="Petersen M."/>
            <person name="Berrin J.G."/>
            <person name="Delaux P.M."/>
            <person name="Dal Grande F."/>
            <person name="Keller J."/>
        </authorList>
    </citation>
    <scope>NUCLEOTIDE SEQUENCE [LARGE SCALE GENOMIC DNA]</scope>
    <source>
        <strain evidence="2 3">SAG 2043</strain>
    </source>
</reference>
<dbReference type="EMBL" id="JALJOR010000009">
    <property type="protein sequence ID" value="KAK9811529.1"/>
    <property type="molecule type" value="Genomic_DNA"/>
</dbReference>
<proteinExistence type="predicted"/>
<feature type="region of interest" description="Disordered" evidence="1">
    <location>
        <begin position="336"/>
        <end position="365"/>
    </location>
</feature>
<sequence>MAVTKLKPYQVLGDVDAYLQRIQPPAPPISSRSEVLSQLAKSLPTEVVQALPSLSTSTLEALELACQKLQAQRELRRTQAYTLKQARQSRSPAMVRPASTAAELDMRSCTRPLDLWAKQQAKWDNIEQHLGHITRRSPNELAMSDSRAEEWREKKEIVELLEAGIPVNERSGAGPETWTMSLRNNWTRYVPLGNIFSGLFVEISEDPTDKGPLELQSVRRTPKPWAMPVTQNGRLESRSRGPSPADPLNTSATSGRQSRRRSWAQSEYLAAKKQQFQDTLAAAKPHDPDALLLQGQSIGDQLMAESERDISVQDIKNVLQASAPEALQQLLAAMQVESEAAEQAEKAEEPDEPPAPQEPVMGPQGHLSTDRLLLLQTLPDALISPDQPCASITSNVTFTNTGTTALRYTWAKRAQQAAPGTEPEPPSAAAVQRFHLASRTGVILPGSAQDFDFSFVTRDAGIYSEPWVLTTQPQLPGGPVEVVLRGVAVREDATRLQRQQLEEKLAEREKQTKVKAALEHIVSGCVSPRRQHAAESAEHQMQHSRFRAANAAANPALYYSPASYAGLEALYTTAAQALLAKAQAAAEVAAGEKSKGGKATAKSTKQDSDPGLDVPNPVWDGSLATLTALLNTLAASNAPLAAKLLAKLDNLAAAVLIPPSRSVLREHAVHAVLAAAADGLDDAADSVMQQCVANAEKKRQEALEAGEATGPPAVAPAKGKKKDEPEAVAAPTYDPQEYSRDLTIMFHGALRTTFGQLEGAFENETKALMPELQRRIDQAGSLIVAAEQADPAEPARQHPLQEGWEDTVIPDSAYSKAAHTSKK</sequence>
<evidence type="ECO:0000313" key="2">
    <source>
        <dbReference type="EMBL" id="KAK9811529.1"/>
    </source>
</evidence>
<dbReference type="Pfam" id="PF14646">
    <property type="entry name" value="MYCBPAP"/>
    <property type="match status" value="1"/>
</dbReference>
<dbReference type="Proteomes" id="UP001489004">
    <property type="component" value="Unassembled WGS sequence"/>
</dbReference>
<dbReference type="AlphaFoldDB" id="A0AAW1PUG2"/>
<dbReference type="InterPro" id="IPR013783">
    <property type="entry name" value="Ig-like_fold"/>
</dbReference>
<gene>
    <name evidence="2" type="ORF">WJX72_005366</name>
</gene>
<feature type="region of interest" description="Disordered" evidence="1">
    <location>
        <begin position="788"/>
        <end position="823"/>
    </location>
</feature>
<protein>
    <recommendedName>
        <fullName evidence="4">MYCBP-associated protein</fullName>
    </recommendedName>
</protein>
<dbReference type="PANTHER" id="PTHR48421">
    <property type="entry name" value="MYCBP-ASSOCIATED PROTEIN"/>
    <property type="match status" value="1"/>
</dbReference>
<organism evidence="2 3">
    <name type="scientific">[Myrmecia] bisecta</name>
    <dbReference type="NCBI Taxonomy" id="41462"/>
    <lineage>
        <taxon>Eukaryota</taxon>
        <taxon>Viridiplantae</taxon>
        <taxon>Chlorophyta</taxon>
        <taxon>core chlorophytes</taxon>
        <taxon>Trebouxiophyceae</taxon>
        <taxon>Trebouxiales</taxon>
        <taxon>Trebouxiaceae</taxon>
        <taxon>Myrmecia</taxon>
    </lineage>
</organism>